<dbReference type="Gene3D" id="4.10.60.10">
    <property type="entry name" value="Zinc finger, CCHC-type"/>
    <property type="match status" value="1"/>
</dbReference>
<keyword evidence="2" id="KW-0812">Transmembrane</keyword>
<evidence type="ECO:0000256" key="2">
    <source>
        <dbReference type="SAM" id="Phobius"/>
    </source>
</evidence>
<protein>
    <recommendedName>
        <fullName evidence="5">Gag-Pol polyprotein</fullName>
    </recommendedName>
</protein>
<keyword evidence="3" id="KW-1185">Reference proteome</keyword>
<evidence type="ECO:0000256" key="1">
    <source>
        <dbReference type="SAM" id="MobiDB-lite"/>
    </source>
</evidence>
<feature type="compositionally biased region" description="Polar residues" evidence="1">
    <location>
        <begin position="90"/>
        <end position="102"/>
    </location>
</feature>
<dbReference type="KEGG" id="ghi:107959098"/>
<dbReference type="PaxDb" id="3635-A0A1U8PH86"/>
<evidence type="ECO:0008006" key="5">
    <source>
        <dbReference type="Google" id="ProtNLM"/>
    </source>
</evidence>
<feature type="compositionally biased region" description="Polar residues" evidence="1">
    <location>
        <begin position="153"/>
        <end position="163"/>
    </location>
</feature>
<dbReference type="GeneID" id="107959098"/>
<feature type="region of interest" description="Disordered" evidence="1">
    <location>
        <begin position="153"/>
        <end position="192"/>
    </location>
</feature>
<dbReference type="PANTHER" id="PTHR34482">
    <property type="entry name" value="DNA DAMAGE-INDUCIBLE PROTEIN 1-LIKE"/>
    <property type="match status" value="1"/>
</dbReference>
<accession>A0A1U8PH86</accession>
<feature type="transmembrane region" description="Helical" evidence="2">
    <location>
        <begin position="215"/>
        <end position="235"/>
    </location>
</feature>
<dbReference type="PANTHER" id="PTHR34482:SF36">
    <property type="entry name" value="RETROTRANSPOSON GAG DOMAIN-CONTAINING PROTEIN"/>
    <property type="match status" value="1"/>
</dbReference>
<name>A0A1U8PH86_GOSHI</name>
<reference evidence="3" key="1">
    <citation type="journal article" date="2020" name="Nat. Genet.">
        <title>Genomic diversifications of five Gossypium allopolyploid species and their impact on cotton improvement.</title>
        <authorList>
            <person name="Chen Z.J."/>
            <person name="Sreedasyam A."/>
            <person name="Ando A."/>
            <person name="Song Q."/>
            <person name="De Santiago L.M."/>
            <person name="Hulse-Kemp A.M."/>
            <person name="Ding M."/>
            <person name="Ye W."/>
            <person name="Kirkbride R.C."/>
            <person name="Jenkins J."/>
            <person name="Plott C."/>
            <person name="Lovell J."/>
            <person name="Lin Y.M."/>
            <person name="Vaughn R."/>
            <person name="Liu B."/>
            <person name="Simpson S."/>
            <person name="Scheffler B.E."/>
            <person name="Wen L."/>
            <person name="Saski C.A."/>
            <person name="Grover C.E."/>
            <person name="Hu G."/>
            <person name="Conover J.L."/>
            <person name="Carlson J.W."/>
            <person name="Shu S."/>
            <person name="Boston L.B."/>
            <person name="Williams M."/>
            <person name="Peterson D.G."/>
            <person name="McGee K."/>
            <person name="Jones D.C."/>
            <person name="Wendel J.F."/>
            <person name="Stelly D.M."/>
            <person name="Grimwood J."/>
            <person name="Schmutz J."/>
        </authorList>
    </citation>
    <scope>NUCLEOTIDE SEQUENCE [LARGE SCALE GENOMIC DNA]</scope>
    <source>
        <strain evidence="3">cv. TM-1</strain>
    </source>
</reference>
<dbReference type="RefSeq" id="XP_016750567.1">
    <property type="nucleotide sequence ID" value="XM_016895078.1"/>
</dbReference>
<proteinExistence type="predicted"/>
<reference evidence="4" key="2">
    <citation type="submission" date="2025-08" db="UniProtKB">
        <authorList>
            <consortium name="RefSeq"/>
        </authorList>
    </citation>
    <scope>IDENTIFICATION</scope>
</reference>
<feature type="compositionally biased region" description="Basic residues" evidence="1">
    <location>
        <begin position="77"/>
        <end position="89"/>
    </location>
</feature>
<keyword evidence="2" id="KW-1133">Transmembrane helix</keyword>
<organism evidence="3 4">
    <name type="scientific">Gossypium hirsutum</name>
    <name type="common">Upland cotton</name>
    <name type="synonym">Gossypium mexicanum</name>
    <dbReference type="NCBI Taxonomy" id="3635"/>
    <lineage>
        <taxon>Eukaryota</taxon>
        <taxon>Viridiplantae</taxon>
        <taxon>Streptophyta</taxon>
        <taxon>Embryophyta</taxon>
        <taxon>Tracheophyta</taxon>
        <taxon>Spermatophyta</taxon>
        <taxon>Magnoliopsida</taxon>
        <taxon>eudicotyledons</taxon>
        <taxon>Gunneridae</taxon>
        <taxon>Pentapetalae</taxon>
        <taxon>rosids</taxon>
        <taxon>malvids</taxon>
        <taxon>Malvales</taxon>
        <taxon>Malvaceae</taxon>
        <taxon>Malvoideae</taxon>
        <taxon>Gossypium</taxon>
    </lineage>
</organism>
<feature type="compositionally biased region" description="Polar residues" evidence="1">
    <location>
        <begin position="173"/>
        <end position="182"/>
    </location>
</feature>
<dbReference type="Proteomes" id="UP000818029">
    <property type="component" value="Chromosome A11"/>
</dbReference>
<keyword evidence="2" id="KW-0472">Membrane</keyword>
<dbReference type="AlphaFoldDB" id="A0A1U8PH86"/>
<evidence type="ECO:0000313" key="4">
    <source>
        <dbReference type="RefSeq" id="XP_016750567.1"/>
    </source>
</evidence>
<evidence type="ECO:0000313" key="3">
    <source>
        <dbReference type="Proteomes" id="UP000818029"/>
    </source>
</evidence>
<sequence length="236" mass="26486">MCRRFEDGLKEDIRVLLGILELKEFVVLVDRACEAEELSKEKRKAEAEARDIRKRPTSKSFSSRSKKSRDMYSHSHVSTRHSYRNRKKQNSGFKSQATSVASVGNARPSKPECQQCGKSHFGMCRMNDGSCFRYGSQGHFIKDCPEMIEKENFQSASSSSMTTKGRPLRNAGNRASSKNVTRGTAVRSEARAPTRAYAIRAREDASSPDVITGTFSLYNTVVIALLTLVLFIHMCE</sequence>
<gene>
    <name evidence="4" type="primary">LOC107959098</name>
</gene>
<feature type="region of interest" description="Disordered" evidence="1">
    <location>
        <begin position="44"/>
        <end position="114"/>
    </location>
</feature>